<evidence type="ECO:0000313" key="4">
    <source>
        <dbReference type="EMBL" id="MFC3909659.1"/>
    </source>
</evidence>
<dbReference type="GO" id="GO:0016829">
    <property type="term" value="F:lyase activity"/>
    <property type="evidence" value="ECO:0007669"/>
    <property type="project" value="UniProtKB-KW"/>
</dbReference>
<evidence type="ECO:0000256" key="3">
    <source>
        <dbReference type="ARBA" id="ARBA00023239"/>
    </source>
</evidence>
<sequence length="167" mass="19595">MHAVNSLEPWLQCQSSLTTKLKQHANNVSLTVLNQGWELADYWDKYKLQLDSGLLFKREILIAAGSEYCWYGRTVIPQLVYEQNLDLFSRLATESLGDIIFTEPRIKRLSLTSYCIDRDSIEYQWLQSSWHQNSHVLSVRFANFLIDQHYPFFLVEILLPALLRVVR</sequence>
<keyword evidence="3 4" id="KW-0456">Lyase</keyword>
<dbReference type="PANTHER" id="PTHR38683:SF1">
    <property type="entry name" value="CHORISMATE PYRUVATE-LYASE"/>
    <property type="match status" value="1"/>
</dbReference>
<evidence type="ECO:0000256" key="2">
    <source>
        <dbReference type="ARBA" id="ARBA00022688"/>
    </source>
</evidence>
<reference evidence="5" key="1">
    <citation type="journal article" date="2019" name="Int. J. Syst. Evol. Microbiol.">
        <title>The Global Catalogue of Microorganisms (GCM) 10K type strain sequencing project: providing services to taxonomists for standard genome sequencing and annotation.</title>
        <authorList>
            <consortium name="The Broad Institute Genomics Platform"/>
            <consortium name="The Broad Institute Genome Sequencing Center for Infectious Disease"/>
            <person name="Wu L."/>
            <person name="Ma J."/>
        </authorList>
    </citation>
    <scope>NUCLEOTIDE SEQUENCE [LARGE SCALE GENOMIC DNA]</scope>
    <source>
        <strain evidence="5">CCUG 59858</strain>
    </source>
</reference>
<comment type="caution">
    <text evidence="4">The sequence shown here is derived from an EMBL/GenBank/DDBJ whole genome shotgun (WGS) entry which is preliminary data.</text>
</comment>
<keyword evidence="5" id="KW-1185">Reference proteome</keyword>
<evidence type="ECO:0000313" key="5">
    <source>
        <dbReference type="Proteomes" id="UP001595758"/>
    </source>
</evidence>
<protein>
    <submittedName>
        <fullName evidence="4">Chorismate--pyruvate lyase family protein</fullName>
    </submittedName>
</protein>
<dbReference type="RefSeq" id="WP_382344086.1">
    <property type="nucleotide sequence ID" value="NZ_JBHSAB010000027.1"/>
</dbReference>
<dbReference type="InterPro" id="IPR007440">
    <property type="entry name" value="Chorismate--pyruvate_lyase"/>
</dbReference>
<keyword evidence="2" id="KW-0831">Ubiquinone biosynthesis</keyword>
<proteinExistence type="predicted"/>
<dbReference type="Gene3D" id="3.40.1410.10">
    <property type="entry name" value="Chorismate lyase-like"/>
    <property type="match status" value="1"/>
</dbReference>
<dbReference type="Proteomes" id="UP001595758">
    <property type="component" value="Unassembled WGS sequence"/>
</dbReference>
<dbReference type="InterPro" id="IPR028978">
    <property type="entry name" value="Chorismate_lyase_/UTRA_dom_sf"/>
</dbReference>
<dbReference type="Pfam" id="PF04345">
    <property type="entry name" value="Chor_lyase"/>
    <property type="match status" value="1"/>
</dbReference>
<organism evidence="4 5">
    <name type="scientific">Legionella dresdenensis</name>
    <dbReference type="NCBI Taxonomy" id="450200"/>
    <lineage>
        <taxon>Bacteria</taxon>
        <taxon>Pseudomonadati</taxon>
        <taxon>Pseudomonadota</taxon>
        <taxon>Gammaproteobacteria</taxon>
        <taxon>Legionellales</taxon>
        <taxon>Legionellaceae</taxon>
        <taxon>Legionella</taxon>
    </lineage>
</organism>
<evidence type="ECO:0000256" key="1">
    <source>
        <dbReference type="ARBA" id="ARBA00022490"/>
    </source>
</evidence>
<dbReference type="PANTHER" id="PTHR38683">
    <property type="entry name" value="CHORISMATE PYRUVATE-LYASE"/>
    <property type="match status" value="1"/>
</dbReference>
<keyword evidence="1" id="KW-0963">Cytoplasm</keyword>
<gene>
    <name evidence="4" type="ORF">ACFORL_11315</name>
</gene>
<dbReference type="SUPFAM" id="SSF64288">
    <property type="entry name" value="Chorismate lyase-like"/>
    <property type="match status" value="1"/>
</dbReference>
<dbReference type="EMBL" id="JBHSAB010000027">
    <property type="protein sequence ID" value="MFC3909659.1"/>
    <property type="molecule type" value="Genomic_DNA"/>
</dbReference>
<name>A0ABV8CHF7_9GAMM</name>
<accession>A0ABV8CHF7</accession>